<keyword evidence="3" id="KW-1185">Reference proteome</keyword>
<sequence>MTRQTSRKKTSPLNEHNNHRPAKRSQALSPVCTKERVAIGHASDLEAVVGCCTAWSTGAPSKIPFILCYSAISSCHHRHLGDPASPSSWLRESPFSGTAPCGIVSINIPGLMTRVINCHLSNSPEEQNRQLQITEEEERCVGHRRLQHIRGSSSDIGSGAVEVFAELLDRTALVYTVTIFDAAYLPTRVSSYGIWIDVSRLNRVLILSRLSRRVTTYWTLKYRCLEEGPPSPYAHFFNQRRS</sequence>
<proteinExistence type="predicted"/>
<evidence type="ECO:0000256" key="1">
    <source>
        <dbReference type="SAM" id="MobiDB-lite"/>
    </source>
</evidence>
<evidence type="ECO:0000313" key="2">
    <source>
        <dbReference type="EMBL" id="UYV75528.1"/>
    </source>
</evidence>
<name>A0ABY6L2Z9_9ARAC</name>
<reference evidence="2 3" key="1">
    <citation type="submission" date="2022-01" db="EMBL/GenBank/DDBJ databases">
        <title>A chromosomal length assembly of Cordylochernes scorpioides.</title>
        <authorList>
            <person name="Zeh D."/>
            <person name="Zeh J."/>
        </authorList>
    </citation>
    <scope>NUCLEOTIDE SEQUENCE [LARGE SCALE GENOMIC DNA]</scope>
    <source>
        <strain evidence="2">IN4F17</strain>
        <tissue evidence="2">Whole Body</tissue>
    </source>
</reference>
<organism evidence="2 3">
    <name type="scientific">Cordylochernes scorpioides</name>
    <dbReference type="NCBI Taxonomy" id="51811"/>
    <lineage>
        <taxon>Eukaryota</taxon>
        <taxon>Metazoa</taxon>
        <taxon>Ecdysozoa</taxon>
        <taxon>Arthropoda</taxon>
        <taxon>Chelicerata</taxon>
        <taxon>Arachnida</taxon>
        <taxon>Pseudoscorpiones</taxon>
        <taxon>Cheliferoidea</taxon>
        <taxon>Chernetidae</taxon>
        <taxon>Cordylochernes</taxon>
    </lineage>
</organism>
<gene>
    <name evidence="2" type="ORF">LAZ67_13000520</name>
</gene>
<dbReference type="EMBL" id="CP092875">
    <property type="protein sequence ID" value="UYV75528.1"/>
    <property type="molecule type" value="Genomic_DNA"/>
</dbReference>
<accession>A0ABY6L2Z9</accession>
<dbReference type="Proteomes" id="UP001235939">
    <property type="component" value="Chromosome 13"/>
</dbReference>
<feature type="compositionally biased region" description="Basic residues" evidence="1">
    <location>
        <begin position="1"/>
        <end position="10"/>
    </location>
</feature>
<evidence type="ECO:0000313" key="3">
    <source>
        <dbReference type="Proteomes" id="UP001235939"/>
    </source>
</evidence>
<feature type="region of interest" description="Disordered" evidence="1">
    <location>
        <begin position="1"/>
        <end position="29"/>
    </location>
</feature>
<protein>
    <submittedName>
        <fullName evidence="2">Uncharacterized protein</fullName>
    </submittedName>
</protein>